<dbReference type="EMBL" id="PTJE01000006">
    <property type="protein sequence ID" value="PPK93564.1"/>
    <property type="molecule type" value="Genomic_DNA"/>
</dbReference>
<dbReference type="OrthoDB" id="9765571at2"/>
<dbReference type="Proteomes" id="UP000239002">
    <property type="component" value="Unassembled WGS sequence"/>
</dbReference>
<keyword evidence="5 8" id="KW-0732">Signal</keyword>
<accession>A0A2S6IH77</accession>
<evidence type="ECO:0000256" key="4">
    <source>
        <dbReference type="ARBA" id="ARBA00022692"/>
    </source>
</evidence>
<keyword evidence="7" id="KW-0998">Cell outer membrane</keyword>
<keyword evidence="4" id="KW-0812">Transmembrane</keyword>
<evidence type="ECO:0000256" key="7">
    <source>
        <dbReference type="ARBA" id="ARBA00023237"/>
    </source>
</evidence>
<keyword evidence="6" id="KW-0472">Membrane</keyword>
<evidence type="ECO:0000256" key="6">
    <source>
        <dbReference type="ARBA" id="ARBA00023136"/>
    </source>
</evidence>
<dbReference type="AlphaFoldDB" id="A0A2S6IH77"/>
<name>A0A2S6IH77_9FLAO</name>
<evidence type="ECO:0000256" key="1">
    <source>
        <dbReference type="ARBA" id="ARBA00004571"/>
    </source>
</evidence>
<proteinExistence type="inferred from homology"/>
<feature type="signal peptide" evidence="8">
    <location>
        <begin position="1"/>
        <end position="19"/>
    </location>
</feature>
<dbReference type="RefSeq" id="WP_104516173.1">
    <property type="nucleotide sequence ID" value="NZ_MQVW01000024.1"/>
</dbReference>
<gene>
    <name evidence="9" type="ORF">LY01_02346</name>
</gene>
<keyword evidence="3" id="KW-1134">Transmembrane beta strand</keyword>
<comment type="caution">
    <text evidence="9">The sequence shown here is derived from an EMBL/GenBank/DDBJ whole genome shotgun (WGS) entry which is preliminary data.</text>
</comment>
<evidence type="ECO:0000256" key="3">
    <source>
        <dbReference type="ARBA" id="ARBA00022452"/>
    </source>
</evidence>
<comment type="similarity">
    <text evidence="2">Belongs to the OmpP1/FadL family.</text>
</comment>
<keyword evidence="10" id="KW-1185">Reference proteome</keyword>
<dbReference type="Gene3D" id="2.40.160.60">
    <property type="entry name" value="Outer membrane protein transport protein (OMPP1/FadL/TodX)"/>
    <property type="match status" value="1"/>
</dbReference>
<protein>
    <submittedName>
        <fullName evidence="9">Outer membrane protein transport protein (OMPP1/FadL/TodX)</fullName>
    </submittedName>
</protein>
<dbReference type="GO" id="GO:0009279">
    <property type="term" value="C:cell outer membrane"/>
    <property type="evidence" value="ECO:0007669"/>
    <property type="project" value="UniProtKB-SubCell"/>
</dbReference>
<evidence type="ECO:0000256" key="2">
    <source>
        <dbReference type="ARBA" id="ARBA00008163"/>
    </source>
</evidence>
<evidence type="ECO:0000313" key="9">
    <source>
        <dbReference type="EMBL" id="PPK93564.1"/>
    </source>
</evidence>
<comment type="subcellular location">
    <subcellularLocation>
        <location evidence="1">Cell outer membrane</location>
        <topology evidence="1">Multi-pass membrane protein</topology>
    </subcellularLocation>
</comment>
<dbReference type="Pfam" id="PF03349">
    <property type="entry name" value="Toluene_X"/>
    <property type="match status" value="1"/>
</dbReference>
<reference evidence="9 10" key="1">
    <citation type="submission" date="2018-02" db="EMBL/GenBank/DDBJ databases">
        <title>Genomic Encyclopedia of Archaeal and Bacterial Type Strains, Phase II (KMG-II): from individual species to whole genera.</title>
        <authorList>
            <person name="Goeker M."/>
        </authorList>
    </citation>
    <scope>NUCLEOTIDE SEQUENCE [LARGE SCALE GENOMIC DNA]</scope>
    <source>
        <strain evidence="9 10">DSM 16809</strain>
    </source>
</reference>
<dbReference type="InterPro" id="IPR005017">
    <property type="entry name" value="OMPP1/FadL/TodX"/>
</dbReference>
<feature type="chain" id="PRO_5015510152" evidence="8">
    <location>
        <begin position="20"/>
        <end position="509"/>
    </location>
</feature>
<evidence type="ECO:0000313" key="10">
    <source>
        <dbReference type="Proteomes" id="UP000239002"/>
    </source>
</evidence>
<dbReference type="PANTHER" id="PTHR35093:SF8">
    <property type="entry name" value="OUTER MEMBRANE PROTEIN NMB0088-RELATED"/>
    <property type="match status" value="1"/>
</dbReference>
<sequence length="509" mass="55412">MKNIFILSALLASAFFSNAQTVSDGLLYTGQDLKGTARYRGLSGAFGALGGDLSAIGSNPASSVVFANNYAGVSLNFTGSDNTSNYFGTTAFSDESDIDINQAGGVLVFQTPENRTVTKFAMSLNYDTTRNFDNSLRVIGTSPTSISQYFLNNASGIAVDNFTVRTAEGETTSDLYRFLGQDLGFGAQQGFLGYESFLINSTTDSPNGNTDLTNTVYTSATGTGSFNQDYLVETTGYNSKFSFNGALELNKKWNLGINLNSHIISSERFTSIEERNSNTDATITDVRFDNRLSIEGNGFSFQLGLIGKVTDNIRIGATYESPTWYTIEETQIQEITTISNDGAIATVSPNVLNVFAPYELRSPGSVTGSIAYIFGKKGLLSLDYTSRDYSQLKFSPDDSDLFVNNNAFIDSNLSRASSVRIGGEYRINNWTLRGGYRIEESPYDNKAIMDDLTGYSLGLGYSWGKTILDISYDHSERDYSQQLFDSGLDTPAGVLNELDNIVVTLGFNL</sequence>
<dbReference type="GO" id="GO:0015483">
    <property type="term" value="F:long-chain fatty acid transporting porin activity"/>
    <property type="evidence" value="ECO:0007669"/>
    <property type="project" value="TreeGrafter"/>
</dbReference>
<organism evidence="9 10">
    <name type="scientific">Nonlabens xylanidelens</name>
    <dbReference type="NCBI Taxonomy" id="191564"/>
    <lineage>
        <taxon>Bacteria</taxon>
        <taxon>Pseudomonadati</taxon>
        <taxon>Bacteroidota</taxon>
        <taxon>Flavobacteriia</taxon>
        <taxon>Flavobacteriales</taxon>
        <taxon>Flavobacteriaceae</taxon>
        <taxon>Nonlabens</taxon>
    </lineage>
</organism>
<dbReference type="SUPFAM" id="SSF56935">
    <property type="entry name" value="Porins"/>
    <property type="match status" value="1"/>
</dbReference>
<evidence type="ECO:0000256" key="5">
    <source>
        <dbReference type="ARBA" id="ARBA00022729"/>
    </source>
</evidence>
<dbReference type="PANTHER" id="PTHR35093">
    <property type="entry name" value="OUTER MEMBRANE PROTEIN NMB0088-RELATED"/>
    <property type="match status" value="1"/>
</dbReference>
<evidence type="ECO:0000256" key="8">
    <source>
        <dbReference type="SAM" id="SignalP"/>
    </source>
</evidence>